<feature type="region of interest" description="Disordered" evidence="1">
    <location>
        <begin position="697"/>
        <end position="753"/>
    </location>
</feature>
<evidence type="ECO:0008006" key="4">
    <source>
        <dbReference type="Google" id="ProtNLM"/>
    </source>
</evidence>
<keyword evidence="3" id="KW-1185">Reference proteome</keyword>
<feature type="compositionally biased region" description="Low complexity" evidence="1">
    <location>
        <begin position="729"/>
        <end position="747"/>
    </location>
</feature>
<feature type="compositionally biased region" description="Low complexity" evidence="1">
    <location>
        <begin position="697"/>
        <end position="722"/>
    </location>
</feature>
<gene>
    <name evidence="2" type="ORF">PCOR1329_LOCUS59393</name>
</gene>
<reference evidence="2" key="1">
    <citation type="submission" date="2023-10" db="EMBL/GenBank/DDBJ databases">
        <authorList>
            <person name="Chen Y."/>
            <person name="Shah S."/>
            <person name="Dougan E. K."/>
            <person name="Thang M."/>
            <person name="Chan C."/>
        </authorList>
    </citation>
    <scope>NUCLEOTIDE SEQUENCE [LARGE SCALE GENOMIC DNA]</scope>
</reference>
<proteinExistence type="predicted"/>
<comment type="caution">
    <text evidence="2">The sequence shown here is derived from an EMBL/GenBank/DDBJ whole genome shotgun (WGS) entry which is preliminary data.</text>
</comment>
<accession>A0ABN9VQ67</accession>
<protein>
    <recommendedName>
        <fullName evidence="4">Exocyst complex component Sec6</fullName>
    </recommendedName>
</protein>
<organism evidence="2 3">
    <name type="scientific">Prorocentrum cordatum</name>
    <dbReference type="NCBI Taxonomy" id="2364126"/>
    <lineage>
        <taxon>Eukaryota</taxon>
        <taxon>Sar</taxon>
        <taxon>Alveolata</taxon>
        <taxon>Dinophyceae</taxon>
        <taxon>Prorocentrales</taxon>
        <taxon>Prorocentraceae</taxon>
        <taxon>Prorocentrum</taxon>
    </lineage>
</organism>
<feature type="non-terminal residue" evidence="2">
    <location>
        <position position="1"/>
    </location>
</feature>
<evidence type="ECO:0000256" key="1">
    <source>
        <dbReference type="SAM" id="MobiDB-lite"/>
    </source>
</evidence>
<name>A0ABN9VQ67_9DINO</name>
<sequence length="753" mass="80681">ACKKQIAVVRAICSQIASGGLDSAKSAEVYDAQVAFLRLRPEVDDIIPRHLKRARFCIRVAAAADPDTFWPLVAPDTLVQKGHYLEDSAQTKAGELISERIMKICMATNAEATLQTYFPTDFEKFKLTERFAAFTDDLAALCTVVNFADAECCDEAAHALSVVFERIAFCLESAHGLLAMPRPTPITDVGLGDLQGLALELDIIFTEVGDCVRAKKVFEMTVRSKSTACFAMLDQLARVAFEPICRRVLVNDSSDFTSVIDQWASKAWPALSDMWYRTRQSDATRRWFMEFAGDTAMLDLVDTAASFCTDVLAAFDTVMSDSISEDVAVTLRGSITLIRKRAVAIKEGMPSLASDIDTFLASSKLFDDAAVGGMVSAAIASKVGGGSNDAFAQFARAAIDSGIIDVVVSADMGKAAMDQVLNFRLATDEEVVAMLDFVDLVQDPVLKLEISCIQAWASFRAAAARVLSHLAQDELVDKDCFAALSSLRAEQSAFQTFIEDGHADKLFVYDASRSAFAFASAKFGEMPAAASTELQRCGADVVSRAAAVYANIVTSEVEGLIQWCGDDWRPHSGALPNDAKRILGMVNNPHYNNLGARASTLTETVKGIRSVNATLGKFGPIVEESTLVEAGRTTTYAVHTVVMTRVLFGMRVELRRPPAPKQRDMADNLLSLAREKKVDPGSDVREAFVKHLGGDAAPAQEAAGAERAAAEPTGAAAAAEGAAADEEGQPAAAAPAAPAAPGRAAGGPRKRRK</sequence>
<evidence type="ECO:0000313" key="3">
    <source>
        <dbReference type="Proteomes" id="UP001189429"/>
    </source>
</evidence>
<dbReference type="Proteomes" id="UP001189429">
    <property type="component" value="Unassembled WGS sequence"/>
</dbReference>
<evidence type="ECO:0000313" key="2">
    <source>
        <dbReference type="EMBL" id="CAK0874518.1"/>
    </source>
</evidence>
<feature type="non-terminal residue" evidence="2">
    <location>
        <position position="753"/>
    </location>
</feature>
<dbReference type="EMBL" id="CAUYUJ010017402">
    <property type="protein sequence ID" value="CAK0874518.1"/>
    <property type="molecule type" value="Genomic_DNA"/>
</dbReference>